<name>A0A919SZZ7_9ACTN</name>
<dbReference type="Proteomes" id="UP000680865">
    <property type="component" value="Unassembled WGS sequence"/>
</dbReference>
<comment type="caution">
    <text evidence="1">The sequence shown here is derived from an EMBL/GenBank/DDBJ whole genome shotgun (WGS) entry which is preliminary data.</text>
</comment>
<evidence type="ECO:0000313" key="1">
    <source>
        <dbReference type="EMBL" id="GIM82748.1"/>
    </source>
</evidence>
<reference evidence="1" key="1">
    <citation type="submission" date="2021-03" db="EMBL/GenBank/DDBJ databases">
        <title>Whole genome shotgun sequence of Actinoplanes consettensis NBRC 14913.</title>
        <authorList>
            <person name="Komaki H."/>
            <person name="Tamura T."/>
        </authorList>
    </citation>
    <scope>NUCLEOTIDE SEQUENCE</scope>
    <source>
        <strain evidence="1">NBRC 14913</strain>
    </source>
</reference>
<evidence type="ECO:0000313" key="2">
    <source>
        <dbReference type="Proteomes" id="UP000680865"/>
    </source>
</evidence>
<proteinExistence type="predicted"/>
<keyword evidence="2" id="KW-1185">Reference proteome</keyword>
<accession>A0A919SZZ7</accession>
<dbReference type="EMBL" id="BOQP01000052">
    <property type="protein sequence ID" value="GIM82748.1"/>
    <property type="molecule type" value="Genomic_DNA"/>
</dbReference>
<gene>
    <name evidence="1" type="ORF">Aco04nite_83070</name>
</gene>
<organism evidence="1 2">
    <name type="scientific">Winogradskya consettensis</name>
    <dbReference type="NCBI Taxonomy" id="113560"/>
    <lineage>
        <taxon>Bacteria</taxon>
        <taxon>Bacillati</taxon>
        <taxon>Actinomycetota</taxon>
        <taxon>Actinomycetes</taxon>
        <taxon>Micromonosporales</taxon>
        <taxon>Micromonosporaceae</taxon>
        <taxon>Winogradskya</taxon>
    </lineage>
</organism>
<protein>
    <submittedName>
        <fullName evidence="1">Uncharacterized protein</fullName>
    </submittedName>
</protein>
<sequence>MIHVPRPTTKLTADQQKLLEAAITAAQKSDEAARQAKAIEEAAWDAIITARNAGVPDDLLCKQTGFSRATLNRKFGKRPEVD</sequence>
<dbReference type="AlphaFoldDB" id="A0A919SZZ7"/>